<feature type="transmembrane region" description="Helical" evidence="7">
    <location>
        <begin position="12"/>
        <end position="32"/>
    </location>
</feature>
<feature type="transmembrane region" description="Helical" evidence="7">
    <location>
        <begin position="367"/>
        <end position="384"/>
    </location>
</feature>
<dbReference type="Proteomes" id="UP000616547">
    <property type="component" value="Unassembled WGS sequence"/>
</dbReference>
<feature type="transmembrane region" description="Helical" evidence="7">
    <location>
        <begin position="136"/>
        <end position="154"/>
    </location>
</feature>
<comment type="subcellular location">
    <subcellularLocation>
        <location evidence="1">Cell membrane</location>
        <topology evidence="1">Multi-pass membrane protein</topology>
    </subcellularLocation>
</comment>
<dbReference type="PANTHER" id="PTHR23514">
    <property type="entry name" value="BYPASS OF STOP CODON PROTEIN 6"/>
    <property type="match status" value="1"/>
</dbReference>
<gene>
    <name evidence="9" type="ORF">lacNasYZ03_02890</name>
</gene>
<comment type="similarity">
    <text evidence="2">Belongs to the major facilitator superfamily.</text>
</comment>
<evidence type="ECO:0000256" key="7">
    <source>
        <dbReference type="SAM" id="Phobius"/>
    </source>
</evidence>
<evidence type="ECO:0000256" key="5">
    <source>
        <dbReference type="ARBA" id="ARBA00022989"/>
    </source>
</evidence>
<feature type="transmembrane region" description="Helical" evidence="7">
    <location>
        <begin position="206"/>
        <end position="226"/>
    </location>
</feature>
<feature type="transmembrane region" description="Helical" evidence="7">
    <location>
        <begin position="52"/>
        <end position="72"/>
    </location>
</feature>
<evidence type="ECO:0000259" key="8">
    <source>
        <dbReference type="PROSITE" id="PS50850"/>
    </source>
</evidence>
<dbReference type="RefSeq" id="WP_201335891.1">
    <property type="nucleotide sequence ID" value="NZ_BOCI01000097.1"/>
</dbReference>
<dbReference type="PROSITE" id="PS50850">
    <property type="entry name" value="MFS"/>
    <property type="match status" value="1"/>
</dbReference>
<keyword evidence="6 7" id="KW-0472">Membrane</keyword>
<evidence type="ECO:0000313" key="10">
    <source>
        <dbReference type="Proteomes" id="UP000616547"/>
    </source>
</evidence>
<sequence length="397" mass="42604">MSNNPPNQIKRVRLSISLYLNYVAHGFGLLILSQNMTALGQSWHAPLKIVSFVISGIGIGRLLAYLITGYLADKFSRKFFVYLGMACYLTFALATPFAKNVYFAYFLAVLAGIANSALDAGTYTTFAEMGSQKSNILLKAAVSLGEFILPIEVASLNGRWFGISFMTMAAILLVNALLLAPLKFPAPQQKNAAVSAGQQQVSKKKLLATVCFVLYGYASMALMIWFTQWVTMFGQKQGFSLASSHLFLSLYSIGSITGVFCLFAILGKVSGQRLLIFMNLAASSAIAVMLVSQTAWLTALAAFVFGLTAASGIMQTGLNAFMNLYPSRKGLATGVFYFFGALASFTVPIITGVLSDVSIQLAFGSDLFIGLLASCLGLAINWALKPAEAKQAVQVKA</sequence>
<name>A0ABQ3W6S7_9LACO</name>
<feature type="transmembrane region" description="Helical" evidence="7">
    <location>
        <begin position="297"/>
        <end position="322"/>
    </location>
</feature>
<dbReference type="Gene3D" id="1.20.1250.20">
    <property type="entry name" value="MFS general substrate transporter like domains"/>
    <property type="match status" value="2"/>
</dbReference>
<comment type="caution">
    <text evidence="9">The sequence shown here is derived from an EMBL/GenBank/DDBJ whole genome shotgun (WGS) entry which is preliminary data.</text>
</comment>
<proteinExistence type="inferred from homology"/>
<feature type="transmembrane region" description="Helical" evidence="7">
    <location>
        <begin position="103"/>
        <end position="124"/>
    </location>
</feature>
<evidence type="ECO:0000256" key="2">
    <source>
        <dbReference type="ARBA" id="ARBA00008335"/>
    </source>
</evidence>
<protein>
    <submittedName>
        <fullName evidence="9">MFS transporter</fullName>
    </submittedName>
</protein>
<dbReference type="InterPro" id="IPR011701">
    <property type="entry name" value="MFS"/>
</dbReference>
<keyword evidence="10" id="KW-1185">Reference proteome</keyword>
<reference evidence="10" key="1">
    <citation type="submission" date="2021-01" db="EMBL/GenBank/DDBJ databases">
        <title>Draft genome sequence of Nasalis larvatus strain YZ03.</title>
        <authorList>
            <person name="Suzuki-Hashido N."/>
            <person name="Tsuchida S."/>
            <person name="Hayakawa T."/>
        </authorList>
    </citation>
    <scope>NUCLEOTIDE SEQUENCE [LARGE SCALE GENOMIC DNA]</scope>
    <source>
        <strain evidence="10">YZ03</strain>
    </source>
</reference>
<dbReference type="EMBL" id="BOCI01000097">
    <property type="protein sequence ID" value="GHW00602.1"/>
    <property type="molecule type" value="Genomic_DNA"/>
</dbReference>
<evidence type="ECO:0000256" key="3">
    <source>
        <dbReference type="ARBA" id="ARBA00022448"/>
    </source>
</evidence>
<feature type="transmembrane region" description="Helical" evidence="7">
    <location>
        <begin position="246"/>
        <end position="267"/>
    </location>
</feature>
<evidence type="ECO:0000313" key="9">
    <source>
        <dbReference type="EMBL" id="GHW00602.1"/>
    </source>
</evidence>
<evidence type="ECO:0000256" key="4">
    <source>
        <dbReference type="ARBA" id="ARBA00022692"/>
    </source>
</evidence>
<feature type="transmembrane region" description="Helical" evidence="7">
    <location>
        <begin position="79"/>
        <end position="97"/>
    </location>
</feature>
<organism evidence="9 10">
    <name type="scientific">Lactobacillus nasalidis</name>
    <dbReference type="NCBI Taxonomy" id="2797258"/>
    <lineage>
        <taxon>Bacteria</taxon>
        <taxon>Bacillati</taxon>
        <taxon>Bacillota</taxon>
        <taxon>Bacilli</taxon>
        <taxon>Lactobacillales</taxon>
        <taxon>Lactobacillaceae</taxon>
        <taxon>Lactobacillus</taxon>
    </lineage>
</organism>
<keyword evidence="4 7" id="KW-0812">Transmembrane</keyword>
<keyword evidence="3" id="KW-0813">Transport</keyword>
<keyword evidence="5 7" id="KW-1133">Transmembrane helix</keyword>
<evidence type="ECO:0000256" key="1">
    <source>
        <dbReference type="ARBA" id="ARBA00004651"/>
    </source>
</evidence>
<evidence type="ECO:0000256" key="6">
    <source>
        <dbReference type="ARBA" id="ARBA00023136"/>
    </source>
</evidence>
<dbReference type="SUPFAM" id="SSF103473">
    <property type="entry name" value="MFS general substrate transporter"/>
    <property type="match status" value="1"/>
</dbReference>
<dbReference type="InterPro" id="IPR051788">
    <property type="entry name" value="MFS_Transporter"/>
</dbReference>
<dbReference type="PANTHER" id="PTHR23514:SF3">
    <property type="entry name" value="BYPASS OF STOP CODON PROTEIN 6"/>
    <property type="match status" value="1"/>
</dbReference>
<feature type="transmembrane region" description="Helical" evidence="7">
    <location>
        <begin position="160"/>
        <end position="180"/>
    </location>
</feature>
<feature type="domain" description="Major facilitator superfamily (MFS) profile" evidence="8">
    <location>
        <begin position="14"/>
        <end position="389"/>
    </location>
</feature>
<dbReference type="InterPro" id="IPR020846">
    <property type="entry name" value="MFS_dom"/>
</dbReference>
<accession>A0ABQ3W6S7</accession>
<dbReference type="Pfam" id="PF07690">
    <property type="entry name" value="MFS_1"/>
    <property type="match status" value="1"/>
</dbReference>
<feature type="transmembrane region" description="Helical" evidence="7">
    <location>
        <begin position="274"/>
        <end position="291"/>
    </location>
</feature>
<feature type="transmembrane region" description="Helical" evidence="7">
    <location>
        <begin position="334"/>
        <end position="355"/>
    </location>
</feature>
<dbReference type="InterPro" id="IPR036259">
    <property type="entry name" value="MFS_trans_sf"/>
</dbReference>